<dbReference type="Pfam" id="PF02775">
    <property type="entry name" value="TPP_enzyme_C"/>
    <property type="match status" value="1"/>
</dbReference>
<evidence type="ECO:0000256" key="3">
    <source>
        <dbReference type="ARBA" id="ARBA00023239"/>
    </source>
</evidence>
<accession>I2NA58</accession>
<dbReference type="PANTHER" id="PTHR42818">
    <property type="entry name" value="SULFOPYRUVATE DECARBOXYLASE SUBUNIT ALPHA"/>
    <property type="match status" value="1"/>
</dbReference>
<evidence type="ECO:0000259" key="5">
    <source>
        <dbReference type="Pfam" id="PF02775"/>
    </source>
</evidence>
<evidence type="ECO:0000256" key="1">
    <source>
        <dbReference type="ARBA" id="ARBA00022793"/>
    </source>
</evidence>
<dbReference type="EC" id="4.1.1.82" evidence="4"/>
<keyword evidence="1" id="KW-0210">Decarboxylase</keyword>
<evidence type="ECO:0000313" key="8">
    <source>
        <dbReference type="Proteomes" id="UP000005940"/>
    </source>
</evidence>
<reference evidence="7 8" key="1">
    <citation type="journal article" date="2012" name="J. Bacteriol.">
        <title>Draft genome of Streptomyces tsukubaensis NRRL 18488, the producer of the clinically important immunosuppressant tacrolimus (FK506).</title>
        <authorList>
            <person name="Barreiro C."/>
            <person name="Prieto C."/>
            <person name="Sola-Landa A."/>
            <person name="Solera E."/>
            <person name="Martinez-Castro M."/>
            <person name="Perez-Redondo R."/>
            <person name="Garcia-Estrada C."/>
            <person name="Aparicio J.F."/>
            <person name="Fernandez-Martinez L.T."/>
            <person name="Santos-Aberturas J."/>
            <person name="Salehi-Najafabadi Z."/>
            <person name="Rodriguez-Garcia A."/>
            <person name="Tauch A."/>
            <person name="Martin J.F."/>
        </authorList>
    </citation>
    <scope>NUCLEOTIDE SEQUENCE [LARGE SCALE GENOMIC DNA]</scope>
    <source>
        <strain evidence="8">DSM 42081 / NBRC 108919 / NRRL 18488 / 9993</strain>
    </source>
</reference>
<dbReference type="InterPro" id="IPR051818">
    <property type="entry name" value="TPP_dependent_decarboxylase"/>
</dbReference>
<dbReference type="PANTHER" id="PTHR42818:SF1">
    <property type="entry name" value="SULFOPYRUVATE DECARBOXYLASE"/>
    <property type="match status" value="1"/>
</dbReference>
<dbReference type="SUPFAM" id="SSF52518">
    <property type="entry name" value="Thiamin diphosphate-binding fold (THDP-binding)"/>
    <property type="match status" value="2"/>
</dbReference>
<dbReference type="InterPro" id="IPR012001">
    <property type="entry name" value="Thiamin_PyroP_enz_TPP-bd_dom"/>
</dbReference>
<dbReference type="AlphaFoldDB" id="I2NA58"/>
<dbReference type="InterPro" id="IPR017684">
    <property type="entry name" value="Phosphono-pyrv_decarboxylase"/>
</dbReference>
<feature type="domain" description="Thiamine pyrophosphate enzyme N-terminal TPP-binding" evidence="6">
    <location>
        <begin position="7"/>
        <end position="98"/>
    </location>
</feature>
<evidence type="ECO:0000256" key="2">
    <source>
        <dbReference type="ARBA" id="ARBA00023052"/>
    </source>
</evidence>
<organism evidence="7 8">
    <name type="scientific">Streptomyces tsukubensis (strain DSM 42081 / NBRC 108919 / NRRL 18488 / 9993)</name>
    <dbReference type="NCBI Taxonomy" id="1114943"/>
    <lineage>
        <taxon>Bacteria</taxon>
        <taxon>Bacillati</taxon>
        <taxon>Actinomycetota</taxon>
        <taxon>Actinomycetes</taxon>
        <taxon>Kitasatosporales</taxon>
        <taxon>Streptomycetaceae</taxon>
        <taxon>Streptomyces</taxon>
    </lineage>
</organism>
<feature type="domain" description="Thiamine pyrophosphate enzyme TPP-binding" evidence="5">
    <location>
        <begin position="219"/>
        <end position="332"/>
    </location>
</feature>
<keyword evidence="2" id="KW-0786">Thiamine pyrophosphate</keyword>
<dbReference type="EMBL" id="CP029159">
    <property type="protein sequence ID" value="QKM66362.1"/>
    <property type="molecule type" value="Genomic_DNA"/>
</dbReference>
<gene>
    <name evidence="7" type="primary">aepY</name>
    <name evidence="7" type="ORF">STSU_003485</name>
</gene>
<dbReference type="RefSeq" id="WP_006345250.1">
    <property type="nucleotide sequence ID" value="NZ_CP029159.1"/>
</dbReference>
<protein>
    <recommendedName>
        <fullName evidence="4">Phosphonopyruvate decarboxylase</fullName>
        <ecNumber evidence="4">4.1.1.82</ecNumber>
    </recommendedName>
</protein>
<dbReference type="NCBIfam" id="TIGR03297">
    <property type="entry name" value="Ppyr-DeCO2ase"/>
    <property type="match status" value="1"/>
</dbReference>
<evidence type="ECO:0000259" key="6">
    <source>
        <dbReference type="Pfam" id="PF02776"/>
    </source>
</evidence>
<dbReference type="GO" id="GO:0017000">
    <property type="term" value="P:antibiotic biosynthetic process"/>
    <property type="evidence" value="ECO:0007669"/>
    <property type="project" value="UniProtKB-UniRule"/>
</dbReference>
<evidence type="ECO:0000256" key="4">
    <source>
        <dbReference type="NCBIfam" id="TIGR03297"/>
    </source>
</evidence>
<sequence length="371" mass="38521">MITNDNFCTTLAERGIDFVAGVPCSYFSGPIERLTREGRYLPASNEGAALAAAAGAAVHGRRSAVIAQNSGLGNLVNPLTSLTETYNIPVVVFMSLRGWPDPAQDEPQHAVMGTSTHKILDAVGVPHVTVPATATDLGPALDEAEEFLTERRSVFVLTQKGAIEQNRAAGDAPEVAGLGRVEVLRAIEPLFAGVAVVSTTGYTSRELFGVTGSKDHFYMQGSMGHALAFGLGAALRSPRLPVVVLDGDGAAIMHMGTLSSVGAARPGNLVHLVFDNGSYESTGGQATTSHATDLAAVARAAGYVSAQVCHTVEEVTSALDTALRGNGPHCVVARVSSGGASVFSRATAAMTTTDIREGFAQRLRAAEQHRG</sequence>
<evidence type="ECO:0000313" key="7">
    <source>
        <dbReference type="EMBL" id="QKM66362.1"/>
    </source>
</evidence>
<keyword evidence="3" id="KW-0456">Lyase</keyword>
<name>I2NA58_STRT9</name>
<dbReference type="GO" id="GO:0030976">
    <property type="term" value="F:thiamine pyrophosphate binding"/>
    <property type="evidence" value="ECO:0007669"/>
    <property type="project" value="InterPro"/>
</dbReference>
<dbReference type="PROSITE" id="PS00187">
    <property type="entry name" value="TPP_ENZYMES"/>
    <property type="match status" value="1"/>
</dbReference>
<dbReference type="InterPro" id="IPR011766">
    <property type="entry name" value="TPP_enzyme_TPP-bd"/>
</dbReference>
<dbReference type="GO" id="GO:0032923">
    <property type="term" value="P:organic phosphonate biosynthetic process"/>
    <property type="evidence" value="ECO:0007669"/>
    <property type="project" value="InterPro"/>
</dbReference>
<dbReference type="CDD" id="cd07035">
    <property type="entry name" value="TPP_PYR_POX_like"/>
    <property type="match status" value="1"/>
</dbReference>
<dbReference type="InterPro" id="IPR029061">
    <property type="entry name" value="THDP-binding"/>
</dbReference>
<dbReference type="InterPro" id="IPR000399">
    <property type="entry name" value="TPP-bd_CS"/>
</dbReference>
<proteinExistence type="predicted"/>
<dbReference type="GO" id="GO:0000287">
    <property type="term" value="F:magnesium ion binding"/>
    <property type="evidence" value="ECO:0007669"/>
    <property type="project" value="InterPro"/>
</dbReference>
<dbReference type="Pfam" id="PF02776">
    <property type="entry name" value="TPP_enzyme_N"/>
    <property type="match status" value="1"/>
</dbReference>
<keyword evidence="8" id="KW-1185">Reference proteome</keyword>
<dbReference type="Proteomes" id="UP000005940">
    <property type="component" value="Chromosome"/>
</dbReference>
<dbReference type="Gene3D" id="3.40.50.970">
    <property type="match status" value="2"/>
</dbReference>
<dbReference type="GO" id="GO:0033980">
    <property type="term" value="F:phosphonopyruvate decarboxylase activity"/>
    <property type="evidence" value="ECO:0007669"/>
    <property type="project" value="UniProtKB-UniRule"/>
</dbReference>